<dbReference type="Proteomes" id="UP000316621">
    <property type="component" value="Chromosome 2"/>
</dbReference>
<feature type="domain" description="Cation-transporting P-type ATPase N-terminal" evidence="3">
    <location>
        <begin position="112"/>
        <end position="179"/>
    </location>
</feature>
<dbReference type="InterPro" id="IPR023298">
    <property type="entry name" value="ATPase_P-typ_TM_dom_sf"/>
</dbReference>
<dbReference type="Pfam" id="PF00690">
    <property type="entry name" value="Cation_ATPase_N"/>
    <property type="match status" value="1"/>
</dbReference>
<keyword evidence="1" id="KW-0460">Magnesium</keyword>
<organism evidence="4 5">
    <name type="scientific">Papaver somniferum</name>
    <name type="common">Opium poppy</name>
    <dbReference type="NCBI Taxonomy" id="3469"/>
    <lineage>
        <taxon>Eukaryota</taxon>
        <taxon>Viridiplantae</taxon>
        <taxon>Streptophyta</taxon>
        <taxon>Embryophyta</taxon>
        <taxon>Tracheophyta</taxon>
        <taxon>Spermatophyta</taxon>
        <taxon>Magnoliopsida</taxon>
        <taxon>Ranunculales</taxon>
        <taxon>Papaveraceae</taxon>
        <taxon>Papaveroideae</taxon>
        <taxon>Papaver</taxon>
    </lineage>
</organism>
<dbReference type="GO" id="GO:0005886">
    <property type="term" value="C:plasma membrane"/>
    <property type="evidence" value="ECO:0007669"/>
    <property type="project" value="TreeGrafter"/>
</dbReference>
<dbReference type="InterPro" id="IPR004014">
    <property type="entry name" value="ATPase_P-typ_cation-transptr_N"/>
</dbReference>
<reference evidence="4 5" key="1">
    <citation type="journal article" date="2018" name="Science">
        <title>The opium poppy genome and morphinan production.</title>
        <authorList>
            <person name="Guo L."/>
            <person name="Winzer T."/>
            <person name="Yang X."/>
            <person name="Li Y."/>
            <person name="Ning Z."/>
            <person name="He Z."/>
            <person name="Teodor R."/>
            <person name="Lu Y."/>
            <person name="Bowser T.A."/>
            <person name="Graham I.A."/>
            <person name="Ye K."/>
        </authorList>
    </citation>
    <scope>NUCLEOTIDE SEQUENCE [LARGE SCALE GENOMIC DNA]</scope>
    <source>
        <strain evidence="5">cv. HN1</strain>
        <tissue evidence="4">Leaves</tissue>
    </source>
</reference>
<gene>
    <name evidence="4" type="ORF">C5167_017374</name>
</gene>
<dbReference type="SUPFAM" id="SSF81665">
    <property type="entry name" value="Calcium ATPase, transmembrane domain M"/>
    <property type="match status" value="1"/>
</dbReference>
<sequence length="194" mass="21575">MPFTYPSSPSSSLHAHSERPILSKSHKRWRCAFTVIYSSRVFFSLAKKIVSIKETPFFVGVSRSPSYTALDIISTEQDGDDSGQNVSFSVVGHKSLIDIVKEKNLQQLSQFGGVHGIVNKLQSDVNNGICGGDIDISRRRESFGTNTYKKPALKGFFHYLMEPFKDTIILILLACATLSIGFGMKENGVKEGWY</sequence>
<proteinExistence type="predicted"/>
<evidence type="ECO:0000313" key="4">
    <source>
        <dbReference type="EMBL" id="RZC48948.1"/>
    </source>
</evidence>
<dbReference type="PANTHER" id="PTHR24093:SF434">
    <property type="entry name" value="CALCIUM-TRANSPORTING ATPASE 13, PLASMA MEMBRANE-TYPE-RELATED"/>
    <property type="match status" value="1"/>
</dbReference>
<accession>A0A4Y7IN98</accession>
<dbReference type="Gramene" id="RZC48948">
    <property type="protein sequence ID" value="RZC48948"/>
    <property type="gene ID" value="C5167_017374"/>
</dbReference>
<evidence type="ECO:0000259" key="3">
    <source>
        <dbReference type="Pfam" id="PF00690"/>
    </source>
</evidence>
<dbReference type="GO" id="GO:0005388">
    <property type="term" value="F:P-type calcium transporter activity"/>
    <property type="evidence" value="ECO:0007669"/>
    <property type="project" value="TreeGrafter"/>
</dbReference>
<dbReference type="PANTHER" id="PTHR24093">
    <property type="entry name" value="CATION TRANSPORTING ATPASE"/>
    <property type="match status" value="1"/>
</dbReference>
<evidence type="ECO:0000256" key="1">
    <source>
        <dbReference type="ARBA" id="ARBA00022842"/>
    </source>
</evidence>
<feature type="transmembrane region" description="Helical" evidence="2">
    <location>
        <begin position="167"/>
        <end position="184"/>
    </location>
</feature>
<keyword evidence="2" id="KW-0472">Membrane</keyword>
<keyword evidence="2" id="KW-0812">Transmembrane</keyword>
<dbReference type="EMBL" id="CM010716">
    <property type="protein sequence ID" value="RZC48948.1"/>
    <property type="molecule type" value="Genomic_DNA"/>
</dbReference>
<protein>
    <recommendedName>
        <fullName evidence="3">Cation-transporting P-type ATPase N-terminal domain-containing protein</fullName>
    </recommendedName>
</protein>
<keyword evidence="5" id="KW-1185">Reference proteome</keyword>
<keyword evidence="2" id="KW-1133">Transmembrane helix</keyword>
<dbReference type="AlphaFoldDB" id="A0A4Y7IN98"/>
<evidence type="ECO:0000256" key="2">
    <source>
        <dbReference type="SAM" id="Phobius"/>
    </source>
</evidence>
<evidence type="ECO:0000313" key="5">
    <source>
        <dbReference type="Proteomes" id="UP000316621"/>
    </source>
</evidence>
<dbReference type="OMA" id="RWRCAFT"/>
<name>A0A4Y7IN98_PAPSO</name>